<dbReference type="GO" id="GO:0003677">
    <property type="term" value="F:DNA binding"/>
    <property type="evidence" value="ECO:0007669"/>
    <property type="project" value="UniProtKB-KW"/>
</dbReference>
<dbReference type="Pfam" id="PF23552">
    <property type="entry name" value="ParB_C"/>
    <property type="match status" value="1"/>
</dbReference>
<dbReference type="Pfam" id="PF02195">
    <property type="entry name" value="ParB_N"/>
    <property type="match status" value="1"/>
</dbReference>
<dbReference type="InterPro" id="IPR004437">
    <property type="entry name" value="ParB/RepB/Spo0J"/>
</dbReference>
<comment type="similarity">
    <text evidence="1">Belongs to the ParB family.</text>
</comment>
<dbReference type="FunFam" id="3.90.1530.30:FF:000001">
    <property type="entry name" value="Chromosome partitioning protein ParB"/>
    <property type="match status" value="1"/>
</dbReference>
<feature type="compositionally biased region" description="Polar residues" evidence="4">
    <location>
        <begin position="58"/>
        <end position="67"/>
    </location>
</feature>
<dbReference type="Gene3D" id="3.90.1530.30">
    <property type="match status" value="1"/>
</dbReference>
<dbReference type="InterPro" id="IPR003115">
    <property type="entry name" value="ParB_N"/>
</dbReference>
<dbReference type="InterPro" id="IPR036086">
    <property type="entry name" value="ParB/Sulfiredoxin_sf"/>
</dbReference>
<protein>
    <submittedName>
        <fullName evidence="6">Putative chromosome-partitioning protein ParB</fullName>
    </submittedName>
</protein>
<evidence type="ECO:0000256" key="4">
    <source>
        <dbReference type="SAM" id="MobiDB-lite"/>
    </source>
</evidence>
<feature type="region of interest" description="Disordered" evidence="4">
    <location>
        <begin position="1"/>
        <end position="67"/>
    </location>
</feature>
<dbReference type="AlphaFoldDB" id="A0A517PWX7"/>
<proteinExistence type="inferred from homology"/>
<dbReference type="SUPFAM" id="SSF109709">
    <property type="entry name" value="KorB DNA-binding domain-like"/>
    <property type="match status" value="1"/>
</dbReference>
<evidence type="ECO:0000256" key="3">
    <source>
        <dbReference type="ARBA" id="ARBA00023125"/>
    </source>
</evidence>
<dbReference type="FunFam" id="1.10.10.2830:FF:000001">
    <property type="entry name" value="Chromosome partitioning protein ParB"/>
    <property type="match status" value="1"/>
</dbReference>
<evidence type="ECO:0000313" key="6">
    <source>
        <dbReference type="EMBL" id="QDT23824.1"/>
    </source>
</evidence>
<name>A0A517PWX7_9PLAN</name>
<organism evidence="6 7">
    <name type="scientific">Gimesia chilikensis</name>
    <dbReference type="NCBI Taxonomy" id="2605989"/>
    <lineage>
        <taxon>Bacteria</taxon>
        <taxon>Pseudomonadati</taxon>
        <taxon>Planctomycetota</taxon>
        <taxon>Planctomycetia</taxon>
        <taxon>Planctomycetales</taxon>
        <taxon>Planctomycetaceae</taxon>
        <taxon>Gimesia</taxon>
    </lineage>
</organism>
<dbReference type="GO" id="GO:0045881">
    <property type="term" value="P:positive regulation of sporulation resulting in formation of a cellular spore"/>
    <property type="evidence" value="ECO:0007669"/>
    <property type="project" value="TreeGrafter"/>
</dbReference>
<dbReference type="Pfam" id="PF17762">
    <property type="entry name" value="HTH_ParB"/>
    <property type="match status" value="1"/>
</dbReference>
<reference evidence="6 7" key="1">
    <citation type="submission" date="2019-02" db="EMBL/GenBank/DDBJ databases">
        <title>Deep-cultivation of Planctomycetes and their phenomic and genomic characterization uncovers novel biology.</title>
        <authorList>
            <person name="Wiegand S."/>
            <person name="Jogler M."/>
            <person name="Boedeker C."/>
            <person name="Pinto D."/>
            <person name="Vollmers J."/>
            <person name="Rivas-Marin E."/>
            <person name="Kohn T."/>
            <person name="Peeters S.H."/>
            <person name="Heuer A."/>
            <person name="Rast P."/>
            <person name="Oberbeckmann S."/>
            <person name="Bunk B."/>
            <person name="Jeske O."/>
            <person name="Meyerdierks A."/>
            <person name="Storesund J.E."/>
            <person name="Kallscheuer N."/>
            <person name="Luecker S."/>
            <person name="Lage O.M."/>
            <person name="Pohl T."/>
            <person name="Merkel B.J."/>
            <person name="Hornburger P."/>
            <person name="Mueller R.-W."/>
            <person name="Bruemmer F."/>
            <person name="Labrenz M."/>
            <person name="Spormann A.M."/>
            <person name="Op den Camp H."/>
            <person name="Overmann J."/>
            <person name="Amann R."/>
            <person name="Jetten M.S.M."/>
            <person name="Mascher T."/>
            <person name="Medema M.H."/>
            <person name="Devos D.P."/>
            <person name="Kaster A.-K."/>
            <person name="Ovreas L."/>
            <person name="Rohde M."/>
            <person name="Galperin M.Y."/>
            <person name="Jogler C."/>
        </authorList>
    </citation>
    <scope>NUCLEOTIDE SEQUENCE [LARGE SCALE GENOMIC DNA]</scope>
    <source>
        <strain evidence="6 7">HG66A1</strain>
    </source>
</reference>
<dbReference type="InterPro" id="IPR057240">
    <property type="entry name" value="ParB_dimer_C"/>
</dbReference>
<dbReference type="PANTHER" id="PTHR33375">
    <property type="entry name" value="CHROMOSOME-PARTITIONING PROTEIN PARB-RELATED"/>
    <property type="match status" value="1"/>
</dbReference>
<keyword evidence="3" id="KW-0238">DNA-binding</keyword>
<keyword evidence="7" id="KW-1185">Reference proteome</keyword>
<keyword evidence="2" id="KW-0159">Chromosome partition</keyword>
<dbReference type="InterPro" id="IPR050336">
    <property type="entry name" value="Chromosome_partition/occlusion"/>
</dbReference>
<evidence type="ECO:0000256" key="1">
    <source>
        <dbReference type="ARBA" id="ARBA00006295"/>
    </source>
</evidence>
<dbReference type="Proteomes" id="UP000320421">
    <property type="component" value="Chromosome"/>
</dbReference>
<gene>
    <name evidence="6" type="primary">parB</name>
    <name evidence="6" type="ORF">HG66A1_56490</name>
</gene>
<dbReference type="NCBIfam" id="TIGR00180">
    <property type="entry name" value="parB_part"/>
    <property type="match status" value="1"/>
</dbReference>
<feature type="domain" description="ParB-like N-terminal" evidence="5">
    <location>
        <begin position="69"/>
        <end position="158"/>
    </location>
</feature>
<dbReference type="RefSeq" id="WP_145191784.1">
    <property type="nucleotide sequence ID" value="NZ_CP036266.1"/>
</dbReference>
<dbReference type="CDD" id="cd16393">
    <property type="entry name" value="SPO0J_N"/>
    <property type="match status" value="1"/>
</dbReference>
<dbReference type="PANTHER" id="PTHR33375:SF1">
    <property type="entry name" value="CHROMOSOME-PARTITIONING PROTEIN PARB-RELATED"/>
    <property type="match status" value="1"/>
</dbReference>
<dbReference type="SUPFAM" id="SSF110849">
    <property type="entry name" value="ParB/Sulfiredoxin"/>
    <property type="match status" value="1"/>
</dbReference>
<evidence type="ECO:0000259" key="5">
    <source>
        <dbReference type="SMART" id="SM00470"/>
    </source>
</evidence>
<evidence type="ECO:0000256" key="2">
    <source>
        <dbReference type="ARBA" id="ARBA00022829"/>
    </source>
</evidence>
<dbReference type="InterPro" id="IPR041468">
    <property type="entry name" value="HTH_ParB/Spo0J"/>
</dbReference>
<sequence>MEDHNQEDQNQNPVDPAAEQSENPGVPRRRLGRGLNALLGRGGEPDSENYQDGAGADSQENPAPVQSSDQIDIDLIERNPYQPRQDFAAESLKELEGSIRQHGILQPLLVRPFDGAYQLIAGERRLKAAREAGLKTVPCRVLHLEEREVCEVAIEENLKRKDLNVLEKAQAFKNYLSQFDSTIEQLAQRLSLDRSTVNNMIRLLDLAEPVKQALQAEKISAGHARTLLSLDNDKQVALCEQIQSESLSVRKTEAEVRKILKGEADTVPFENPKPKQPADAPQMTNHLIDLQQQLREILGAQVEIKLKTEQSGQIVIPFDSNDTFERITGVLRKSA</sequence>
<dbReference type="GO" id="GO:0007059">
    <property type="term" value="P:chromosome segregation"/>
    <property type="evidence" value="ECO:0007669"/>
    <property type="project" value="UniProtKB-KW"/>
</dbReference>
<evidence type="ECO:0000313" key="7">
    <source>
        <dbReference type="Proteomes" id="UP000320421"/>
    </source>
</evidence>
<dbReference type="EMBL" id="CP036266">
    <property type="protein sequence ID" value="QDT23824.1"/>
    <property type="molecule type" value="Genomic_DNA"/>
</dbReference>
<accession>A0A517PWX7</accession>
<dbReference type="Gene3D" id="1.10.10.2830">
    <property type="match status" value="1"/>
</dbReference>
<dbReference type="GO" id="GO:0005694">
    <property type="term" value="C:chromosome"/>
    <property type="evidence" value="ECO:0007669"/>
    <property type="project" value="TreeGrafter"/>
</dbReference>
<dbReference type="OrthoDB" id="9802051at2"/>
<dbReference type="SMART" id="SM00470">
    <property type="entry name" value="ParB"/>
    <property type="match status" value="1"/>
</dbReference>